<dbReference type="GO" id="GO:0046677">
    <property type="term" value="P:response to antibiotic"/>
    <property type="evidence" value="ECO:0007669"/>
    <property type="project" value="TreeGrafter"/>
</dbReference>
<dbReference type="PANTHER" id="PTHR30158">
    <property type="entry name" value="ACRA/E-RELATED COMPONENT OF DRUG EFFLUX TRANSPORTER"/>
    <property type="match status" value="1"/>
</dbReference>
<dbReference type="OrthoDB" id="9800613at2"/>
<dbReference type="NCBIfam" id="TIGR01730">
    <property type="entry name" value="RND_mfp"/>
    <property type="match status" value="1"/>
</dbReference>
<dbReference type="Gene3D" id="2.40.420.20">
    <property type="match status" value="1"/>
</dbReference>
<dbReference type="Pfam" id="PF25917">
    <property type="entry name" value="BSH_RND"/>
    <property type="match status" value="1"/>
</dbReference>
<dbReference type="PANTHER" id="PTHR30158:SF3">
    <property type="entry name" value="MULTIDRUG EFFLUX PUMP SUBUNIT ACRA-RELATED"/>
    <property type="match status" value="1"/>
</dbReference>
<dbReference type="Pfam" id="PF25944">
    <property type="entry name" value="Beta-barrel_RND"/>
    <property type="match status" value="1"/>
</dbReference>
<evidence type="ECO:0000313" key="10">
    <source>
        <dbReference type="Proteomes" id="UP000239181"/>
    </source>
</evidence>
<feature type="domain" description="YknX-like C-terminal permuted SH3-like" evidence="8">
    <location>
        <begin position="300"/>
        <end position="368"/>
    </location>
</feature>
<dbReference type="Proteomes" id="UP000239181">
    <property type="component" value="Unassembled WGS sequence"/>
</dbReference>
<feature type="coiled-coil region" evidence="3">
    <location>
        <begin position="102"/>
        <end position="129"/>
    </location>
</feature>
<dbReference type="Gene3D" id="2.40.30.170">
    <property type="match status" value="1"/>
</dbReference>
<dbReference type="Pfam" id="PF25876">
    <property type="entry name" value="HH_MFP_RND"/>
    <property type="match status" value="1"/>
</dbReference>
<dbReference type="InterPro" id="IPR058637">
    <property type="entry name" value="YknX-like_C"/>
</dbReference>
<reference evidence="9 10" key="1">
    <citation type="submission" date="2017-10" db="EMBL/GenBank/DDBJ databases">
        <title>Draft genome of two endophytic bacteria isolated from 'guarana' Paullinia cupana (Mart.) Ducke.</title>
        <authorList>
            <person name="Siqueira K.A."/>
            <person name="Liotti R.G."/>
            <person name="Mendes T.A."/>
            <person name="Soares M.A."/>
        </authorList>
    </citation>
    <scope>NUCLEOTIDE SEQUENCE [LARGE SCALE GENOMIC DNA]</scope>
    <source>
        <strain evidence="9 10">342</strain>
    </source>
</reference>
<evidence type="ECO:0000313" key="9">
    <source>
        <dbReference type="EMBL" id="PRD16003.1"/>
    </source>
</evidence>
<dbReference type="InterPro" id="IPR006143">
    <property type="entry name" value="RND_pump_MFP"/>
</dbReference>
<dbReference type="Pfam" id="PF25989">
    <property type="entry name" value="YknX_C"/>
    <property type="match status" value="1"/>
</dbReference>
<evidence type="ECO:0000256" key="2">
    <source>
        <dbReference type="ARBA" id="ARBA00009477"/>
    </source>
</evidence>
<sequence>MKIKGRVLLVAAVVLSIAGCGQDEDKTAAQSPDATKVTVTSLEAGEVSVTRSWPGRVVALRTAQIRPQVGGIVTARLFAQGSEVKAGQPLFQIDPAPFRAEVAMAEATLARAEASHRQLQQKANRLSQIQHSGAVSRQDFDDALANSAQAAASVAEAKASLQRKKLDLAYSTVKAPVSGRIDQEFVTEGALVSAADTQAMAIVQQTEKVYVDARLPASELRQIIDSPTADEPSPNALRVSLLDEAGKPYDVQAKLLFSGVSVNNETGDVVLRIVADNPARVLLPGMYIRVSITRHIAKNGLVIPGQAIQRLDDGNYVWTVDGDGAARKIGVELAGESGQGEIVKSGLQAGTRLVVEGQDKLQEGMRVTAVPLKPRA</sequence>
<comment type="similarity">
    <text evidence="2">Belongs to the membrane fusion protein (MFP) (TC 8.A.1) family.</text>
</comment>
<dbReference type="SUPFAM" id="SSF111369">
    <property type="entry name" value="HlyD-like secretion proteins"/>
    <property type="match status" value="1"/>
</dbReference>
<dbReference type="RefSeq" id="WP_105592137.1">
    <property type="nucleotide sequence ID" value="NZ_PDET01000004.1"/>
</dbReference>
<dbReference type="GO" id="GO:0022857">
    <property type="term" value="F:transmembrane transporter activity"/>
    <property type="evidence" value="ECO:0007669"/>
    <property type="project" value="InterPro"/>
</dbReference>
<dbReference type="GO" id="GO:0005886">
    <property type="term" value="C:plasma membrane"/>
    <property type="evidence" value="ECO:0007669"/>
    <property type="project" value="TreeGrafter"/>
</dbReference>
<name>A0A2S9IDX6_9GAMM</name>
<dbReference type="EMBL" id="PDET01000004">
    <property type="protein sequence ID" value="PRD16003.1"/>
    <property type="molecule type" value="Genomic_DNA"/>
</dbReference>
<keyword evidence="10" id="KW-1185">Reference proteome</keyword>
<feature type="domain" description="Multidrug resistance protein MdtA-like alpha-helical hairpin" evidence="5">
    <location>
        <begin position="103"/>
        <end position="171"/>
    </location>
</feature>
<dbReference type="InterPro" id="IPR058625">
    <property type="entry name" value="MdtA-like_BSH"/>
</dbReference>
<accession>A0A2S9IDX6</accession>
<dbReference type="Gene3D" id="2.40.50.100">
    <property type="match status" value="1"/>
</dbReference>
<evidence type="ECO:0000256" key="4">
    <source>
        <dbReference type="SAM" id="SignalP"/>
    </source>
</evidence>
<feature type="domain" description="Multidrug resistance protein MdtA-like barrel-sandwich hybrid" evidence="6">
    <location>
        <begin position="61"/>
        <end position="204"/>
    </location>
</feature>
<gene>
    <name evidence="9" type="ORF">CQW29_07695</name>
</gene>
<evidence type="ECO:0000259" key="6">
    <source>
        <dbReference type="Pfam" id="PF25917"/>
    </source>
</evidence>
<evidence type="ECO:0000259" key="8">
    <source>
        <dbReference type="Pfam" id="PF25989"/>
    </source>
</evidence>
<dbReference type="PROSITE" id="PS51257">
    <property type="entry name" value="PROKAR_LIPOPROTEIN"/>
    <property type="match status" value="1"/>
</dbReference>
<organism evidence="9 10">
    <name type="scientific">Pantoea coffeiphila</name>
    <dbReference type="NCBI Taxonomy" id="1465635"/>
    <lineage>
        <taxon>Bacteria</taxon>
        <taxon>Pseudomonadati</taxon>
        <taxon>Pseudomonadota</taxon>
        <taxon>Gammaproteobacteria</taxon>
        <taxon>Enterobacterales</taxon>
        <taxon>Erwiniaceae</taxon>
        <taxon>Pantoea</taxon>
    </lineage>
</organism>
<dbReference type="Gene3D" id="1.10.287.470">
    <property type="entry name" value="Helix hairpin bin"/>
    <property type="match status" value="1"/>
</dbReference>
<dbReference type="InterPro" id="IPR058624">
    <property type="entry name" value="MdtA-like_HH"/>
</dbReference>
<evidence type="ECO:0000259" key="7">
    <source>
        <dbReference type="Pfam" id="PF25944"/>
    </source>
</evidence>
<feature type="signal peptide" evidence="4">
    <location>
        <begin position="1"/>
        <end position="23"/>
    </location>
</feature>
<feature type="chain" id="PRO_5015618563" evidence="4">
    <location>
        <begin position="24"/>
        <end position="376"/>
    </location>
</feature>
<keyword evidence="3" id="KW-0175">Coiled coil</keyword>
<evidence type="ECO:0000256" key="3">
    <source>
        <dbReference type="SAM" id="Coils"/>
    </source>
</evidence>
<evidence type="ECO:0000256" key="1">
    <source>
        <dbReference type="ARBA" id="ARBA00004519"/>
    </source>
</evidence>
<protein>
    <submittedName>
        <fullName evidence="9">Efflux transporter periplasmic adaptor subunit</fullName>
    </submittedName>
</protein>
<comment type="caution">
    <text evidence="9">The sequence shown here is derived from an EMBL/GenBank/DDBJ whole genome shotgun (WGS) entry which is preliminary data.</text>
</comment>
<feature type="domain" description="Multidrug resistance protein MdtA-like beta-barrel" evidence="7">
    <location>
        <begin position="209"/>
        <end position="293"/>
    </location>
</feature>
<proteinExistence type="inferred from homology"/>
<dbReference type="GO" id="GO:0030313">
    <property type="term" value="C:cell envelope"/>
    <property type="evidence" value="ECO:0007669"/>
    <property type="project" value="UniProtKB-SubCell"/>
</dbReference>
<keyword evidence="4" id="KW-0732">Signal</keyword>
<evidence type="ECO:0000259" key="5">
    <source>
        <dbReference type="Pfam" id="PF25876"/>
    </source>
</evidence>
<comment type="subcellular location">
    <subcellularLocation>
        <location evidence="1">Cell inner membrane</location>
        <topology evidence="1">Lipid-anchor</topology>
    </subcellularLocation>
</comment>
<dbReference type="AlphaFoldDB" id="A0A2S9IDX6"/>
<dbReference type="InterPro" id="IPR058626">
    <property type="entry name" value="MdtA-like_b-barrel"/>
</dbReference>